<dbReference type="Proteomes" id="UP000004931">
    <property type="component" value="Unassembled WGS sequence"/>
</dbReference>
<comment type="caution">
    <text evidence="3">The sequence shown here is derived from an EMBL/GenBank/DDBJ whole genome shotgun (WGS) entry which is preliminary data.</text>
</comment>
<comment type="similarity">
    <text evidence="1">Belongs to the UDP-N-acetylglucosamine 2-epimerase family.</text>
</comment>
<gene>
    <name evidence="3" type="ORF">GP2143_00597</name>
</gene>
<keyword evidence="4" id="KW-1185">Reference proteome</keyword>
<dbReference type="eggNOG" id="COG0381">
    <property type="taxonomic scope" value="Bacteria"/>
</dbReference>
<dbReference type="EMBL" id="AAVT01000007">
    <property type="protein sequence ID" value="EAW30592.1"/>
    <property type="molecule type" value="Genomic_DNA"/>
</dbReference>
<reference evidence="3 4" key="1">
    <citation type="journal article" date="2010" name="J. Bacteriol.">
        <title>Genome sequence of the oligotrophic marine Gammaproteobacterium HTCC2143, isolated from the Oregon Coast.</title>
        <authorList>
            <person name="Oh H.M."/>
            <person name="Kang I."/>
            <person name="Ferriera S."/>
            <person name="Giovannoni S.J."/>
            <person name="Cho J.C."/>
        </authorList>
    </citation>
    <scope>NUCLEOTIDE SEQUENCE [LARGE SCALE GENOMIC DNA]</scope>
    <source>
        <strain evidence="3 4">HTCC2143</strain>
    </source>
</reference>
<protein>
    <submittedName>
        <fullName evidence="3">UDP-N-acetylglucosamine 2-epimerase</fullName>
    </submittedName>
</protein>
<evidence type="ECO:0000313" key="4">
    <source>
        <dbReference type="Proteomes" id="UP000004931"/>
    </source>
</evidence>
<dbReference type="PANTHER" id="PTHR43174:SF1">
    <property type="entry name" value="UDP-N-ACETYLGLUCOSAMINE 2-EPIMERASE"/>
    <property type="match status" value="1"/>
</dbReference>
<dbReference type="CDD" id="cd03786">
    <property type="entry name" value="GTB_UDP-GlcNAc_2-Epimerase"/>
    <property type="match status" value="1"/>
</dbReference>
<dbReference type="STRING" id="247633.GP2143_00597"/>
<sequence length="365" mass="40875">MIKLLTVLGARPQFVKASSLSRQIAQCADINETILHTGQHYDKNMSEIFFSELQLPHPHHQLHIGSGSHAQQTAGMLTGIEAILLEQPFDMVVVYGDTNSTIAGALAAAKLKIPVAHIEAGLRSFNMKMPEEINRLLTDQISNIHFCPSETAVGHLRDNGIQGPYVTNSGDIMLDTLLHYRAIALSRQHFIDDFFLNEKPYLLVTFHRAENTDNLEQLARICQNLFELANSSRLIIPLHPRTRHALEEINLLDQLCSVCEVVEPVGFIEMIALINFSNMVITDSGGLQKEAFFLGKSSIVMRDQTEWAELVKLRAAILWTEQSECSLTMSVQQSRDRKILEGNPYGDGNCSSMITDTIRKYFADV</sequence>
<dbReference type="GO" id="GO:0016853">
    <property type="term" value="F:isomerase activity"/>
    <property type="evidence" value="ECO:0007669"/>
    <property type="project" value="UniProtKB-KW"/>
</dbReference>
<feature type="domain" description="UDP-N-acetylglucosamine 2-epimerase" evidence="2">
    <location>
        <begin position="24"/>
        <end position="358"/>
    </location>
</feature>
<organism evidence="3 4">
    <name type="scientific">marine gamma proteobacterium HTCC2143</name>
    <dbReference type="NCBI Taxonomy" id="247633"/>
    <lineage>
        <taxon>Bacteria</taxon>
        <taxon>Pseudomonadati</taxon>
        <taxon>Pseudomonadota</taxon>
        <taxon>Gammaproteobacteria</taxon>
        <taxon>Cellvibrionales</taxon>
        <taxon>Spongiibacteraceae</taxon>
        <taxon>BD1-7 clade</taxon>
    </lineage>
</organism>
<dbReference type="SUPFAM" id="SSF53756">
    <property type="entry name" value="UDP-Glycosyltransferase/glycogen phosphorylase"/>
    <property type="match status" value="1"/>
</dbReference>
<dbReference type="InterPro" id="IPR003331">
    <property type="entry name" value="UDP_GlcNAc_Epimerase_2_dom"/>
</dbReference>
<dbReference type="AlphaFoldDB" id="A0YEZ7"/>
<dbReference type="InterPro" id="IPR029767">
    <property type="entry name" value="WecB-like"/>
</dbReference>
<dbReference type="Pfam" id="PF02350">
    <property type="entry name" value="Epimerase_2"/>
    <property type="match status" value="1"/>
</dbReference>
<evidence type="ECO:0000259" key="2">
    <source>
        <dbReference type="Pfam" id="PF02350"/>
    </source>
</evidence>
<dbReference type="NCBIfam" id="TIGR00236">
    <property type="entry name" value="wecB"/>
    <property type="match status" value="1"/>
</dbReference>
<evidence type="ECO:0000313" key="3">
    <source>
        <dbReference type="EMBL" id="EAW30592.1"/>
    </source>
</evidence>
<evidence type="ECO:0000256" key="1">
    <source>
        <dbReference type="RuleBase" id="RU003513"/>
    </source>
</evidence>
<accession>A0YEZ7</accession>
<name>A0YEZ7_9GAMM</name>
<dbReference type="Gene3D" id="3.40.50.2000">
    <property type="entry name" value="Glycogen Phosphorylase B"/>
    <property type="match status" value="2"/>
</dbReference>
<dbReference type="PANTHER" id="PTHR43174">
    <property type="entry name" value="UDP-N-ACETYLGLUCOSAMINE 2-EPIMERASE"/>
    <property type="match status" value="1"/>
</dbReference>
<keyword evidence="1" id="KW-0413">Isomerase</keyword>
<proteinExistence type="inferred from homology"/>